<dbReference type="EMBL" id="CP041636">
    <property type="protein sequence ID" value="QDO96973.1"/>
    <property type="molecule type" value="Genomic_DNA"/>
</dbReference>
<sequence length="367" mass="38896">MKALLFGVLFALAGCASDPFAEYAPLDGAIQSPHPASSSRGVPQASREGDILPGYDVARSFFPLALSGALVDYDRDAGRGFHTVLMADFNSVTADPEQPLEAQLAAADRSRLQLLRATPSDTWGRLQHAALLDASDIAVVPMPRGPDGGAAFARSLRQHSGRPVWALLPVSARTGNGETLPDPAEVQVMAFTALMAGATGLIWHGEDNYAARNAGMLGIAPAPQSDYGVQTGTGLPALKATPGDVAASRRLWTAVMQLNRRIAKLVPALLQPDAADPYTLAIGGRRSSEAPPRLRSLLKPAENGGLLLIVLNEAAQAEEFRVGFSRALRAVSRVDDAEAVAVDPERGLFRDSIPARGLRLYRITLSR</sequence>
<evidence type="ECO:0000313" key="2">
    <source>
        <dbReference type="Proteomes" id="UP000317496"/>
    </source>
</evidence>
<organism evidence="1 2">
    <name type="scientific">Ferrovibrio terrae</name>
    <dbReference type="NCBI Taxonomy" id="2594003"/>
    <lineage>
        <taxon>Bacteria</taxon>
        <taxon>Pseudomonadati</taxon>
        <taxon>Pseudomonadota</taxon>
        <taxon>Alphaproteobacteria</taxon>
        <taxon>Rhodospirillales</taxon>
        <taxon>Rhodospirillaceae</taxon>
        <taxon>Ferrovibrio</taxon>
    </lineage>
</organism>
<evidence type="ECO:0000313" key="1">
    <source>
        <dbReference type="EMBL" id="QDO96973.1"/>
    </source>
</evidence>
<name>A0A516GZM9_9PROT</name>
<dbReference type="Proteomes" id="UP000317496">
    <property type="component" value="Chromosome"/>
</dbReference>
<gene>
    <name evidence="1" type="ORF">FNB15_06660</name>
</gene>
<protein>
    <submittedName>
        <fullName evidence="1">Uncharacterized protein</fullName>
    </submittedName>
</protein>
<proteinExistence type="predicted"/>
<dbReference type="KEGG" id="fer:FNB15_06660"/>
<keyword evidence="2" id="KW-1185">Reference proteome</keyword>
<dbReference type="RefSeq" id="WP_144067954.1">
    <property type="nucleotide sequence ID" value="NZ_CP041636.1"/>
</dbReference>
<reference evidence="1 2" key="1">
    <citation type="submission" date="2019-07" db="EMBL/GenBank/DDBJ databases">
        <title>Genome sequencing for Ferrovibrio sp. K5.</title>
        <authorList>
            <person name="Park S.-J."/>
        </authorList>
    </citation>
    <scope>NUCLEOTIDE SEQUENCE [LARGE SCALE GENOMIC DNA]</scope>
    <source>
        <strain evidence="1 2">K5</strain>
    </source>
</reference>
<dbReference type="PROSITE" id="PS51257">
    <property type="entry name" value="PROKAR_LIPOPROTEIN"/>
    <property type="match status" value="1"/>
</dbReference>
<dbReference type="AlphaFoldDB" id="A0A516GZM9"/>
<accession>A0A516GZM9</accession>